<dbReference type="SUPFAM" id="SSF53474">
    <property type="entry name" value="alpha/beta-Hydrolases"/>
    <property type="match status" value="1"/>
</dbReference>
<evidence type="ECO:0000259" key="2">
    <source>
        <dbReference type="Pfam" id="PF12697"/>
    </source>
</evidence>
<dbReference type="InterPro" id="IPR000073">
    <property type="entry name" value="AB_hydrolase_1"/>
</dbReference>
<proteinExistence type="predicted"/>
<evidence type="ECO:0000313" key="4">
    <source>
        <dbReference type="Proteomes" id="UP000183471"/>
    </source>
</evidence>
<sequence length="273" mass="29717">MELISSKDGVPIACWHGGVGETLLLVHGTSGDHFAWAPVLATLERHFNVWTIDRRGRGHSGDANRYALERECEDIAAVIDAIGGTVHLLGHSFGGLCALEAANLTSNIGGLVLYEPPISLAGSGWSAELDRSMQTLLDAGNREGALLLFFRDIVKTPSHEIAAMQAGLHWPERIAAAHTIHRELQSIDRYVFEPFRFHALRIPVLLLLGGESPSRRHLIAETLHQALACSAIKILPGQQHSAMRTAPDLFAHEVVKFLNVRGLRTLSGADHHG</sequence>
<dbReference type="Gene3D" id="3.40.50.1820">
    <property type="entry name" value="alpha/beta hydrolase"/>
    <property type="match status" value="1"/>
</dbReference>
<gene>
    <name evidence="3" type="ORF">SAMN05216402_1249</name>
</gene>
<keyword evidence="1" id="KW-0378">Hydrolase</keyword>
<dbReference type="InterPro" id="IPR050266">
    <property type="entry name" value="AB_hydrolase_sf"/>
</dbReference>
<keyword evidence="4" id="KW-1185">Reference proteome</keyword>
<dbReference type="PANTHER" id="PTHR43798:SF31">
    <property type="entry name" value="AB HYDROLASE SUPERFAMILY PROTEIN YCLE"/>
    <property type="match status" value="1"/>
</dbReference>
<evidence type="ECO:0000313" key="3">
    <source>
        <dbReference type="EMBL" id="SDQ54291.1"/>
    </source>
</evidence>
<dbReference type="Pfam" id="PF12697">
    <property type="entry name" value="Abhydrolase_6"/>
    <property type="match status" value="1"/>
</dbReference>
<comment type="caution">
    <text evidence="3">The sequence shown here is derived from an EMBL/GenBank/DDBJ whole genome shotgun (WGS) entry which is preliminary data.</text>
</comment>
<dbReference type="EMBL" id="FNKY01000001">
    <property type="protein sequence ID" value="SDQ54291.1"/>
    <property type="molecule type" value="Genomic_DNA"/>
</dbReference>
<evidence type="ECO:0000256" key="1">
    <source>
        <dbReference type="ARBA" id="ARBA00022801"/>
    </source>
</evidence>
<organism evidence="3 4">
    <name type="scientific">Nitrosospira multiformis</name>
    <dbReference type="NCBI Taxonomy" id="1231"/>
    <lineage>
        <taxon>Bacteria</taxon>
        <taxon>Pseudomonadati</taxon>
        <taxon>Pseudomonadota</taxon>
        <taxon>Betaproteobacteria</taxon>
        <taxon>Nitrosomonadales</taxon>
        <taxon>Nitrosomonadaceae</taxon>
        <taxon>Nitrosospira</taxon>
    </lineage>
</organism>
<protein>
    <submittedName>
        <fullName evidence="3">Pimeloyl-ACP methyl ester carboxylesterase</fullName>
    </submittedName>
</protein>
<dbReference type="RefSeq" id="WP_074634161.1">
    <property type="nucleotide sequence ID" value="NZ_FNKY01000001.1"/>
</dbReference>
<name>A0ABY0TAM7_9PROT</name>
<accession>A0ABY0TAM7</accession>
<dbReference type="InterPro" id="IPR029058">
    <property type="entry name" value="AB_hydrolase_fold"/>
</dbReference>
<reference evidence="3 4" key="1">
    <citation type="submission" date="2016-10" db="EMBL/GenBank/DDBJ databases">
        <authorList>
            <person name="Varghese N."/>
            <person name="Submissions S."/>
        </authorList>
    </citation>
    <scope>NUCLEOTIDE SEQUENCE [LARGE SCALE GENOMIC DNA]</scope>
    <source>
        <strain evidence="3 4">Nl1</strain>
    </source>
</reference>
<feature type="domain" description="AB hydrolase-1" evidence="2">
    <location>
        <begin position="23"/>
        <end position="252"/>
    </location>
</feature>
<dbReference type="PANTHER" id="PTHR43798">
    <property type="entry name" value="MONOACYLGLYCEROL LIPASE"/>
    <property type="match status" value="1"/>
</dbReference>
<dbReference type="Proteomes" id="UP000183471">
    <property type="component" value="Unassembled WGS sequence"/>
</dbReference>